<name>A0AAE0ZUV6_9GAST</name>
<dbReference type="SUPFAM" id="SSF51735">
    <property type="entry name" value="NAD(P)-binding Rossmann-fold domains"/>
    <property type="match status" value="1"/>
</dbReference>
<dbReference type="GO" id="GO:0003939">
    <property type="term" value="F:L-iditol 2-dehydrogenase (NAD+) activity"/>
    <property type="evidence" value="ECO:0007669"/>
    <property type="project" value="TreeGrafter"/>
</dbReference>
<evidence type="ECO:0000256" key="4">
    <source>
        <dbReference type="ARBA" id="ARBA00022833"/>
    </source>
</evidence>
<comment type="caution">
    <text evidence="10">The sequence shown here is derived from an EMBL/GenBank/DDBJ whole genome shotgun (WGS) entry which is preliminary data.</text>
</comment>
<dbReference type="InterPro" id="IPR020843">
    <property type="entry name" value="ER"/>
</dbReference>
<keyword evidence="4 8" id="KW-0862">Zinc</keyword>
<evidence type="ECO:0000313" key="10">
    <source>
        <dbReference type="EMBL" id="KAK3775047.1"/>
    </source>
</evidence>
<dbReference type="InterPro" id="IPR036291">
    <property type="entry name" value="NAD(P)-bd_dom_sf"/>
</dbReference>
<dbReference type="InterPro" id="IPR013149">
    <property type="entry name" value="ADH-like_C"/>
</dbReference>
<proteinExistence type="inferred from homology"/>
<dbReference type="SMART" id="SM00829">
    <property type="entry name" value="PKS_ER"/>
    <property type="match status" value="1"/>
</dbReference>
<feature type="domain" description="Enoyl reductase (ER)" evidence="9">
    <location>
        <begin position="12"/>
        <end position="339"/>
    </location>
</feature>
<dbReference type="InterPro" id="IPR011032">
    <property type="entry name" value="GroES-like_sf"/>
</dbReference>
<dbReference type="GO" id="GO:0008270">
    <property type="term" value="F:zinc ion binding"/>
    <property type="evidence" value="ECO:0007669"/>
    <property type="project" value="InterPro"/>
</dbReference>
<keyword evidence="3 8" id="KW-0479">Metal-binding</keyword>
<dbReference type="InterPro" id="IPR045306">
    <property type="entry name" value="SDH-like"/>
</dbReference>
<evidence type="ECO:0000256" key="6">
    <source>
        <dbReference type="ARBA" id="ARBA00026132"/>
    </source>
</evidence>
<reference evidence="10" key="1">
    <citation type="journal article" date="2023" name="G3 (Bethesda)">
        <title>A reference genome for the long-term kleptoplast-retaining sea slug Elysia crispata morphotype clarki.</title>
        <authorList>
            <person name="Eastman K.E."/>
            <person name="Pendleton A.L."/>
            <person name="Shaikh M.A."/>
            <person name="Suttiyut T."/>
            <person name="Ogas R."/>
            <person name="Tomko P."/>
            <person name="Gavelis G."/>
            <person name="Widhalm J.R."/>
            <person name="Wisecaver J.H."/>
        </authorList>
    </citation>
    <scope>NUCLEOTIDE SEQUENCE</scope>
    <source>
        <strain evidence="10">ECLA1</strain>
    </source>
</reference>
<dbReference type="Pfam" id="PF00107">
    <property type="entry name" value="ADH_zinc_N"/>
    <property type="match status" value="1"/>
</dbReference>
<dbReference type="Proteomes" id="UP001283361">
    <property type="component" value="Unassembled WGS sequence"/>
</dbReference>
<dbReference type="InterPro" id="IPR013154">
    <property type="entry name" value="ADH-like_N"/>
</dbReference>
<comment type="cofactor">
    <cofactor evidence="1 8">
        <name>Zn(2+)</name>
        <dbReference type="ChEBI" id="CHEBI:29105"/>
    </cofactor>
</comment>
<protein>
    <recommendedName>
        <fullName evidence="6">Sorbitol dehydrogenase</fullName>
    </recommendedName>
    <alternativeName>
        <fullName evidence="7">Polyol dehydrogenase</fullName>
    </alternativeName>
</protein>
<dbReference type="Pfam" id="PF08240">
    <property type="entry name" value="ADH_N"/>
    <property type="match status" value="1"/>
</dbReference>
<dbReference type="PANTHER" id="PTHR43161:SF9">
    <property type="entry name" value="SORBITOL DEHYDROGENASE"/>
    <property type="match status" value="1"/>
</dbReference>
<evidence type="ECO:0000256" key="8">
    <source>
        <dbReference type="RuleBase" id="RU361277"/>
    </source>
</evidence>
<evidence type="ECO:0000313" key="11">
    <source>
        <dbReference type="Proteomes" id="UP001283361"/>
    </source>
</evidence>
<dbReference type="GO" id="GO:0006062">
    <property type="term" value="P:sorbitol catabolic process"/>
    <property type="evidence" value="ECO:0007669"/>
    <property type="project" value="TreeGrafter"/>
</dbReference>
<comment type="similarity">
    <text evidence="2 8">Belongs to the zinc-containing alcohol dehydrogenase family.</text>
</comment>
<evidence type="ECO:0000256" key="3">
    <source>
        <dbReference type="ARBA" id="ARBA00022723"/>
    </source>
</evidence>
<evidence type="ECO:0000256" key="2">
    <source>
        <dbReference type="ARBA" id="ARBA00008072"/>
    </source>
</evidence>
<keyword evidence="5" id="KW-0560">Oxidoreductase</keyword>
<dbReference type="PROSITE" id="PS00059">
    <property type="entry name" value="ADH_ZINC"/>
    <property type="match status" value="1"/>
</dbReference>
<evidence type="ECO:0000256" key="5">
    <source>
        <dbReference type="ARBA" id="ARBA00023002"/>
    </source>
</evidence>
<gene>
    <name evidence="10" type="ORF">RRG08_048257</name>
</gene>
<dbReference type="PANTHER" id="PTHR43161">
    <property type="entry name" value="SORBITOL DEHYDROGENASE"/>
    <property type="match status" value="1"/>
</dbReference>
<dbReference type="Gene3D" id="3.90.180.10">
    <property type="entry name" value="Medium-chain alcohol dehydrogenases, catalytic domain"/>
    <property type="match status" value="1"/>
</dbReference>
<dbReference type="Gene3D" id="3.40.50.720">
    <property type="entry name" value="NAD(P)-binding Rossmann-like Domain"/>
    <property type="match status" value="1"/>
</dbReference>
<evidence type="ECO:0000256" key="7">
    <source>
        <dbReference type="ARBA" id="ARBA00032485"/>
    </source>
</evidence>
<dbReference type="InterPro" id="IPR002328">
    <property type="entry name" value="ADH_Zn_CS"/>
</dbReference>
<dbReference type="SUPFAM" id="SSF50129">
    <property type="entry name" value="GroES-like"/>
    <property type="match status" value="1"/>
</dbReference>
<accession>A0AAE0ZUV6</accession>
<dbReference type="AlphaFoldDB" id="A0AAE0ZUV6"/>
<evidence type="ECO:0000256" key="1">
    <source>
        <dbReference type="ARBA" id="ARBA00001947"/>
    </source>
</evidence>
<organism evidence="10 11">
    <name type="scientific">Elysia crispata</name>
    <name type="common">lettuce slug</name>
    <dbReference type="NCBI Taxonomy" id="231223"/>
    <lineage>
        <taxon>Eukaryota</taxon>
        <taxon>Metazoa</taxon>
        <taxon>Spiralia</taxon>
        <taxon>Lophotrochozoa</taxon>
        <taxon>Mollusca</taxon>
        <taxon>Gastropoda</taxon>
        <taxon>Heterobranchia</taxon>
        <taxon>Euthyneura</taxon>
        <taxon>Panpulmonata</taxon>
        <taxon>Sacoglossa</taxon>
        <taxon>Placobranchoidea</taxon>
        <taxon>Plakobranchidae</taxon>
        <taxon>Elysia</taxon>
    </lineage>
</organism>
<evidence type="ECO:0000259" key="9">
    <source>
        <dbReference type="SMART" id="SM00829"/>
    </source>
</evidence>
<dbReference type="CDD" id="cd05285">
    <property type="entry name" value="sorbitol_DH"/>
    <property type="match status" value="1"/>
</dbReference>
<dbReference type="EMBL" id="JAWDGP010003357">
    <property type="protein sequence ID" value="KAK3775047.1"/>
    <property type="molecule type" value="Genomic_DNA"/>
</dbReference>
<sequence>MSDTNISLIVYGKNDLRLEERPIPEPGPKEVQISMRSVGVCGSDLSFWEKGRLGNLILSAPKVSGHEPSGVVTKLGSEVTHLKVGDRVAVEPSKPCGNCFYCRRGLYNHCSKPINSGVLTRYISHPANFVYRLPDNMSFDEGALVQPMALAFYACERAGLRAGQNLLVTGAGCLGMTVVLAAKVFGANKICVTDVLQKRLDFIHKIGADVTVLVEDNENPELAAKRLVGMMGVEPDISIETSGSQSATSTAIYANRPHGMILQLGFSIDTVQIPLVVATFKELDIRGNHTSRNSYDKAIEAIASGRVNVKQLISHRFPLEKSLTAFKTAASKEGAKVIIDCSRPNGI</sequence>
<keyword evidence="11" id="KW-1185">Reference proteome</keyword>